<dbReference type="SUPFAM" id="SSF53686">
    <property type="entry name" value="Tryptophan synthase beta subunit-like PLP-dependent enzymes"/>
    <property type="match status" value="1"/>
</dbReference>
<dbReference type="GO" id="GO:0008721">
    <property type="term" value="F:D-serine ammonia-lyase activity"/>
    <property type="evidence" value="ECO:0007669"/>
    <property type="project" value="TreeGrafter"/>
</dbReference>
<comment type="similarity">
    <text evidence="5">Belongs to the serine/threonine dehydratase family.</text>
</comment>
<dbReference type="EMBL" id="SMUW01000032">
    <property type="protein sequence ID" value="TDK45508.1"/>
    <property type="molecule type" value="Genomic_DNA"/>
</dbReference>
<accession>A0A4R5V158</accession>
<name>A0A4R5V158_9BACT</name>
<evidence type="ECO:0000256" key="6">
    <source>
        <dbReference type="ARBA" id="ARBA00022842"/>
    </source>
</evidence>
<dbReference type="GO" id="GO:0003941">
    <property type="term" value="F:L-serine ammonia-lyase activity"/>
    <property type="evidence" value="ECO:0007669"/>
    <property type="project" value="TreeGrafter"/>
</dbReference>
<dbReference type="FunFam" id="3.40.50.1100:FF:000005">
    <property type="entry name" value="Threonine dehydratase catabolic"/>
    <property type="match status" value="1"/>
</dbReference>
<dbReference type="PROSITE" id="PS00165">
    <property type="entry name" value="DEHYDRATASE_SER_THR"/>
    <property type="match status" value="1"/>
</dbReference>
<dbReference type="InterPro" id="IPR001926">
    <property type="entry name" value="TrpB-like_PALP"/>
</dbReference>
<sequence>MQKPQFPSLNDIRHARVRIKSFIHRTPILTSSAINEIAGCEIYFKCENFQKVGAFKARGAANAVMKLSDEDKAKGVATHSSGNHAAALARAAQIAGIPAYIVMPSSAPKIKKKAVKGYGGEIIECEPNLQARETTLEKVVKETGATFIPPYDFMDVIEGQATCALEFLEDEPDLEIILAPVGGGGLLGGTALLSHEWDEDIEVYGAEPSGADDAYRSFKAGKIIPQTKPNTIADGLLTSLGVLNFEIIRRYVKDILLATDSQTIDAMRLIYERMKIVIEPSCAVPLAALLANKALFKGKKVGIILSGGNVDLGKLPF</sequence>
<dbReference type="AlphaFoldDB" id="A0A4R5V158"/>
<evidence type="ECO:0000256" key="2">
    <source>
        <dbReference type="ARBA" id="ARBA00001933"/>
    </source>
</evidence>
<dbReference type="GO" id="GO:0030378">
    <property type="term" value="F:serine racemase activity"/>
    <property type="evidence" value="ECO:0007669"/>
    <property type="project" value="TreeGrafter"/>
</dbReference>
<dbReference type="Gene3D" id="3.40.50.1100">
    <property type="match status" value="2"/>
</dbReference>
<dbReference type="InterPro" id="IPR000634">
    <property type="entry name" value="Ser/Thr_deHydtase_PyrdxlP-BS"/>
</dbReference>
<dbReference type="CDD" id="cd01562">
    <property type="entry name" value="Thr-dehyd"/>
    <property type="match status" value="1"/>
</dbReference>
<dbReference type="Proteomes" id="UP000295438">
    <property type="component" value="Unassembled WGS sequence"/>
</dbReference>
<dbReference type="RefSeq" id="WP_133390559.1">
    <property type="nucleotide sequence ID" value="NZ_SMUW01000032.1"/>
</dbReference>
<dbReference type="InterPro" id="IPR036052">
    <property type="entry name" value="TrpB-like_PALP_sf"/>
</dbReference>
<evidence type="ECO:0000256" key="1">
    <source>
        <dbReference type="ARBA" id="ARBA00001913"/>
    </source>
</evidence>
<evidence type="ECO:0000256" key="7">
    <source>
        <dbReference type="ARBA" id="ARBA00022898"/>
    </source>
</evidence>
<comment type="cofactor">
    <cofactor evidence="1">
        <name>Ca(2+)</name>
        <dbReference type="ChEBI" id="CHEBI:29108"/>
    </cofactor>
</comment>
<comment type="caution">
    <text evidence="10">The sequence shown here is derived from an EMBL/GenBank/DDBJ whole genome shotgun (WGS) entry which is preliminary data.</text>
</comment>
<keyword evidence="6" id="KW-0460">Magnesium</keyword>
<evidence type="ECO:0000256" key="4">
    <source>
        <dbReference type="ARBA" id="ARBA00001946"/>
    </source>
</evidence>
<comment type="cofactor">
    <cofactor evidence="2">
        <name>pyridoxal 5'-phosphate</name>
        <dbReference type="ChEBI" id="CHEBI:597326"/>
    </cofactor>
</comment>
<dbReference type="GO" id="GO:0018114">
    <property type="term" value="F:threonine racemase activity"/>
    <property type="evidence" value="ECO:0007669"/>
    <property type="project" value="TreeGrafter"/>
</dbReference>
<evidence type="ECO:0000259" key="9">
    <source>
        <dbReference type="Pfam" id="PF00291"/>
    </source>
</evidence>
<evidence type="ECO:0000313" key="11">
    <source>
        <dbReference type="Proteomes" id="UP000295438"/>
    </source>
</evidence>
<gene>
    <name evidence="10" type="ORF">E1898_08420</name>
</gene>
<dbReference type="PANTHER" id="PTHR43050:SF1">
    <property type="entry name" value="SERINE RACEMASE"/>
    <property type="match status" value="1"/>
</dbReference>
<dbReference type="GO" id="GO:0000287">
    <property type="term" value="F:magnesium ion binding"/>
    <property type="evidence" value="ECO:0007669"/>
    <property type="project" value="TreeGrafter"/>
</dbReference>
<dbReference type="GO" id="GO:0030170">
    <property type="term" value="F:pyridoxal phosphate binding"/>
    <property type="evidence" value="ECO:0007669"/>
    <property type="project" value="InterPro"/>
</dbReference>
<organism evidence="10 11">
    <name type="scientific">Algoriphagus formosus</name>
    <dbReference type="NCBI Taxonomy" id="2007308"/>
    <lineage>
        <taxon>Bacteria</taxon>
        <taxon>Pseudomonadati</taxon>
        <taxon>Bacteroidota</taxon>
        <taxon>Cytophagia</taxon>
        <taxon>Cytophagales</taxon>
        <taxon>Cyclobacteriaceae</taxon>
        <taxon>Algoriphagus</taxon>
    </lineage>
</organism>
<proteinExistence type="inferred from homology"/>
<keyword evidence="11" id="KW-1185">Reference proteome</keyword>
<dbReference type="FunFam" id="3.40.50.1100:FF:000007">
    <property type="entry name" value="L-threonine dehydratase catabolic TdcB"/>
    <property type="match status" value="1"/>
</dbReference>
<keyword evidence="8" id="KW-0456">Lyase</keyword>
<evidence type="ECO:0000256" key="8">
    <source>
        <dbReference type="ARBA" id="ARBA00023239"/>
    </source>
</evidence>
<dbReference type="GO" id="GO:0005524">
    <property type="term" value="F:ATP binding"/>
    <property type="evidence" value="ECO:0007669"/>
    <property type="project" value="TreeGrafter"/>
</dbReference>
<protein>
    <submittedName>
        <fullName evidence="10">Pyridoxal-phosphate dependent enzyme</fullName>
    </submittedName>
</protein>
<dbReference type="Pfam" id="PF00291">
    <property type="entry name" value="PALP"/>
    <property type="match status" value="1"/>
</dbReference>
<keyword evidence="7" id="KW-0663">Pyridoxal phosphate</keyword>
<comment type="cofactor">
    <cofactor evidence="3">
        <name>Mn(2+)</name>
        <dbReference type="ChEBI" id="CHEBI:29035"/>
    </cofactor>
</comment>
<feature type="domain" description="Tryptophan synthase beta chain-like PALP" evidence="9">
    <location>
        <begin position="21"/>
        <end position="307"/>
    </location>
</feature>
<reference evidence="10 11" key="1">
    <citation type="submission" date="2019-03" db="EMBL/GenBank/DDBJ databases">
        <title>Algoriphagus aquimaris sp. nov., isolated form marine sediment in Pohang, Korea.</title>
        <authorList>
            <person name="Kim J."/>
            <person name="Yoon S.-H."/>
            <person name="Lee S.-S."/>
        </authorList>
    </citation>
    <scope>NUCLEOTIDE SEQUENCE [LARGE SCALE GENOMIC DNA]</scope>
    <source>
        <strain evidence="10 11">F21</strain>
    </source>
</reference>
<evidence type="ECO:0000256" key="3">
    <source>
        <dbReference type="ARBA" id="ARBA00001936"/>
    </source>
</evidence>
<evidence type="ECO:0000313" key="10">
    <source>
        <dbReference type="EMBL" id="TDK45508.1"/>
    </source>
</evidence>
<dbReference type="GO" id="GO:0070179">
    <property type="term" value="P:D-serine biosynthetic process"/>
    <property type="evidence" value="ECO:0007669"/>
    <property type="project" value="TreeGrafter"/>
</dbReference>
<comment type="cofactor">
    <cofactor evidence="4">
        <name>Mg(2+)</name>
        <dbReference type="ChEBI" id="CHEBI:18420"/>
    </cofactor>
</comment>
<dbReference type="PANTHER" id="PTHR43050">
    <property type="entry name" value="SERINE / THREONINE RACEMASE FAMILY MEMBER"/>
    <property type="match status" value="1"/>
</dbReference>
<evidence type="ECO:0000256" key="5">
    <source>
        <dbReference type="ARBA" id="ARBA00010869"/>
    </source>
</evidence>